<organism evidence="2 3">
    <name type="scientific">Caballeronia calidae</name>
    <dbReference type="NCBI Taxonomy" id="1777139"/>
    <lineage>
        <taxon>Bacteria</taxon>
        <taxon>Pseudomonadati</taxon>
        <taxon>Pseudomonadota</taxon>
        <taxon>Betaproteobacteria</taxon>
        <taxon>Burkholderiales</taxon>
        <taxon>Burkholderiaceae</taxon>
        <taxon>Caballeronia</taxon>
    </lineage>
</organism>
<dbReference type="SUPFAM" id="SSF53474">
    <property type="entry name" value="alpha/beta-Hydrolases"/>
    <property type="match status" value="1"/>
</dbReference>
<dbReference type="RefSeq" id="WP_062602329.1">
    <property type="nucleotide sequence ID" value="NZ_FCOX02000002.1"/>
</dbReference>
<dbReference type="Gene3D" id="3.40.50.1820">
    <property type="entry name" value="alpha/beta hydrolase"/>
    <property type="match status" value="1"/>
</dbReference>
<name>A0A157ZM88_9BURK</name>
<dbReference type="OrthoDB" id="6117067at2"/>
<dbReference type="AlphaFoldDB" id="A0A157ZM88"/>
<evidence type="ECO:0000259" key="1">
    <source>
        <dbReference type="Pfam" id="PF12697"/>
    </source>
</evidence>
<dbReference type="GO" id="GO:0016787">
    <property type="term" value="F:hydrolase activity"/>
    <property type="evidence" value="ECO:0007669"/>
    <property type="project" value="UniProtKB-KW"/>
</dbReference>
<evidence type="ECO:0000313" key="3">
    <source>
        <dbReference type="Proteomes" id="UP000071859"/>
    </source>
</evidence>
<dbReference type="Pfam" id="PF12697">
    <property type="entry name" value="Abhydrolase_6"/>
    <property type="match status" value="1"/>
</dbReference>
<evidence type="ECO:0000313" key="2">
    <source>
        <dbReference type="EMBL" id="SAK46613.1"/>
    </source>
</evidence>
<dbReference type="InterPro" id="IPR050266">
    <property type="entry name" value="AB_hydrolase_sf"/>
</dbReference>
<dbReference type="PANTHER" id="PTHR43798">
    <property type="entry name" value="MONOACYLGLYCEROL LIPASE"/>
    <property type="match status" value="1"/>
</dbReference>
<dbReference type="InterPro" id="IPR029058">
    <property type="entry name" value="AB_hydrolase_fold"/>
</dbReference>
<gene>
    <name evidence="2" type="ORF">AWB78_00734</name>
</gene>
<comment type="caution">
    <text evidence="2">The sequence shown here is derived from an EMBL/GenBank/DDBJ whole genome shotgun (WGS) entry which is preliminary data.</text>
</comment>
<sequence>MNARTDLSVLTAVQGLPEPSFATTASGISVPYIECGEGEPLVFVHGSLCDYRYWNAQILPLAKQFRCIAPSLSHYWPAVDAFVRGEFGWEAHVAEMAEFIESLDLAPVHLVGHSRGGCIAFHLAREYPRLVKTLTLADPGGPLQTTPQAVPATLPPATNALRTRVAELIEQGEFDKGLEMFVDSVSMPGFWKKSTDSFRRMALDNALTLPKQFRDPLPAYTREAARDIKCRTLLIDGQKSPRMFRNNVEKLEEWIEFAERQTIAGASHGMNAASPGAFNRAVQAFAGAW</sequence>
<dbReference type="EMBL" id="FCOX02000002">
    <property type="protein sequence ID" value="SAK46613.1"/>
    <property type="molecule type" value="Genomic_DNA"/>
</dbReference>
<keyword evidence="3" id="KW-1185">Reference proteome</keyword>
<protein>
    <submittedName>
        <fullName evidence="2">Alpha/beta hydrolase</fullName>
    </submittedName>
</protein>
<feature type="domain" description="AB hydrolase-1" evidence="1">
    <location>
        <begin position="41"/>
        <end position="280"/>
    </location>
</feature>
<dbReference type="Proteomes" id="UP000071859">
    <property type="component" value="Unassembled WGS sequence"/>
</dbReference>
<proteinExistence type="predicted"/>
<accession>A0A157ZM88</accession>
<reference evidence="2" key="1">
    <citation type="submission" date="2016-01" db="EMBL/GenBank/DDBJ databases">
        <authorList>
            <person name="Peeters C."/>
        </authorList>
    </citation>
    <scope>NUCLEOTIDE SEQUENCE</scope>
    <source>
        <strain evidence="2">LMG 29321</strain>
    </source>
</reference>
<dbReference type="InterPro" id="IPR000073">
    <property type="entry name" value="AB_hydrolase_1"/>
</dbReference>
<keyword evidence="2" id="KW-0378">Hydrolase</keyword>